<sequence length="288" mass="32894">PCFWNASDDNSFNQIDNLNVIDKEITNIKLDLSDFDPKTRYSDIYLADSRFKKAIEKLESILYSTSFKTEIMDFYKNILASALKNCSNPKGEINVSSFFSVIITRMFSGYGLVIIDPADVELKKLSCNLLEFDISKHYQISHLINSTGKKLNSCGYHSQLSSTPGTLDFFYCVDGIREKIYSDSDNLFEISDKRYNKKEFWDLLIEKPAAISLNVILRPLLQDKLLPVLCSICGPGESSYYAQLKPVYNLYGLKMPVIYPRFSATVVEKKIKRLIVKLKITDIELESS</sequence>
<organism evidence="2">
    <name type="scientific">marine sediment metagenome</name>
    <dbReference type="NCBI Taxonomy" id="412755"/>
    <lineage>
        <taxon>unclassified sequences</taxon>
        <taxon>metagenomes</taxon>
        <taxon>ecological metagenomes</taxon>
    </lineage>
</organism>
<protein>
    <recommendedName>
        <fullName evidence="1">Bacillithiol biosynthesis BshC N-terminal Rossmann-like domain-containing protein</fullName>
    </recommendedName>
</protein>
<accession>X1U1L6</accession>
<dbReference type="Pfam" id="PF10079">
    <property type="entry name" value="Rossmann-like_BshC"/>
    <property type="match status" value="1"/>
</dbReference>
<gene>
    <name evidence="2" type="ORF">S12H4_27442</name>
</gene>
<feature type="non-terminal residue" evidence="2">
    <location>
        <position position="288"/>
    </location>
</feature>
<dbReference type="EMBL" id="BARW01015670">
    <property type="protein sequence ID" value="GAI97491.1"/>
    <property type="molecule type" value="Genomic_DNA"/>
</dbReference>
<evidence type="ECO:0000313" key="2">
    <source>
        <dbReference type="EMBL" id="GAI97491.1"/>
    </source>
</evidence>
<feature type="domain" description="Bacillithiol biosynthesis BshC N-terminal Rossmann-like" evidence="1">
    <location>
        <begin position="1"/>
        <end position="261"/>
    </location>
</feature>
<name>X1U1L6_9ZZZZ</name>
<reference evidence="2" key="1">
    <citation type="journal article" date="2014" name="Front. Microbiol.">
        <title>High frequency of phylogenetically diverse reductive dehalogenase-homologous genes in deep subseafloor sedimentary metagenomes.</title>
        <authorList>
            <person name="Kawai M."/>
            <person name="Futagami T."/>
            <person name="Toyoda A."/>
            <person name="Takaki Y."/>
            <person name="Nishi S."/>
            <person name="Hori S."/>
            <person name="Arai W."/>
            <person name="Tsubouchi T."/>
            <person name="Morono Y."/>
            <person name="Uchiyama I."/>
            <person name="Ito T."/>
            <person name="Fujiyama A."/>
            <person name="Inagaki F."/>
            <person name="Takami H."/>
        </authorList>
    </citation>
    <scope>NUCLEOTIDE SEQUENCE</scope>
    <source>
        <strain evidence="2">Expedition CK06-06</strain>
    </source>
</reference>
<dbReference type="AlphaFoldDB" id="X1U1L6"/>
<comment type="caution">
    <text evidence="2">The sequence shown here is derived from an EMBL/GenBank/DDBJ whole genome shotgun (WGS) entry which is preliminary data.</text>
</comment>
<proteinExistence type="predicted"/>
<feature type="non-terminal residue" evidence="2">
    <location>
        <position position="1"/>
    </location>
</feature>
<evidence type="ECO:0000259" key="1">
    <source>
        <dbReference type="Pfam" id="PF10079"/>
    </source>
</evidence>
<dbReference type="InterPro" id="IPR055398">
    <property type="entry name" value="Rossmann-like_BshC"/>
</dbReference>